<comment type="caution">
    <text evidence="5">The sequence shown here is derived from an EMBL/GenBank/DDBJ whole genome shotgun (WGS) entry which is preliminary data.</text>
</comment>
<reference evidence="5 6" key="1">
    <citation type="submission" date="2019-09" db="EMBL/GenBank/DDBJ databases">
        <title>Phylogeny of genus Pseudoclavibacter and closely related genus.</title>
        <authorList>
            <person name="Li Y."/>
        </authorList>
    </citation>
    <scope>NUCLEOTIDE SEQUENCE [LARGE SCALE GENOMIC DNA]</scope>
    <source>
        <strain evidence="5 6">DSM 23821</strain>
    </source>
</reference>
<organism evidence="5 6">
    <name type="scientific">Pseudoclavibacter chungangensis</name>
    <dbReference type="NCBI Taxonomy" id="587635"/>
    <lineage>
        <taxon>Bacteria</taxon>
        <taxon>Bacillati</taxon>
        <taxon>Actinomycetota</taxon>
        <taxon>Actinomycetes</taxon>
        <taxon>Micrococcales</taxon>
        <taxon>Microbacteriaceae</taxon>
        <taxon>Pseudoclavibacter</taxon>
    </lineage>
</organism>
<protein>
    <submittedName>
        <fullName evidence="5">GNAT family N-acetyltransferase</fullName>
    </submittedName>
</protein>
<sequence length="186" mass="19952">MSSIVVRAPRAGEADVLANLHTASWRETYAGVLPDSVWGADAHAGRVRLWTALCDDRRPEWHTAVAELDGTPIGIAHATPEPEGDDPSGGLRLCLLYVLASAHGSGAGRALHDAVLGEGAASLWVLDGNARAIAFYRRAGFTPDGTRRGSGFEDAPDEVRFVRGSDVERRAHTERDRTTEGDTRVD</sequence>
<keyword evidence="6" id="KW-1185">Reference proteome</keyword>
<evidence type="ECO:0000313" key="6">
    <source>
        <dbReference type="Proteomes" id="UP000467240"/>
    </source>
</evidence>
<accession>A0A7J5BQM0</accession>
<dbReference type="PANTHER" id="PTHR43877">
    <property type="entry name" value="AMINOALKYLPHOSPHONATE N-ACETYLTRANSFERASE-RELATED-RELATED"/>
    <property type="match status" value="1"/>
</dbReference>
<dbReference type="AlphaFoldDB" id="A0A7J5BQM0"/>
<name>A0A7J5BQM0_9MICO</name>
<dbReference type="Gene3D" id="3.40.630.30">
    <property type="match status" value="1"/>
</dbReference>
<dbReference type="EMBL" id="WBJZ01000015">
    <property type="protein sequence ID" value="KAB1655365.1"/>
    <property type="molecule type" value="Genomic_DNA"/>
</dbReference>
<evidence type="ECO:0000256" key="2">
    <source>
        <dbReference type="ARBA" id="ARBA00023315"/>
    </source>
</evidence>
<feature type="domain" description="N-acetyltransferase" evidence="4">
    <location>
        <begin position="4"/>
        <end position="163"/>
    </location>
</feature>
<proteinExistence type="predicted"/>
<gene>
    <name evidence="5" type="ORF">F8O01_12125</name>
</gene>
<dbReference type="Proteomes" id="UP000467240">
    <property type="component" value="Unassembled WGS sequence"/>
</dbReference>
<dbReference type="PROSITE" id="PS51186">
    <property type="entry name" value="GNAT"/>
    <property type="match status" value="1"/>
</dbReference>
<dbReference type="InterPro" id="IPR000182">
    <property type="entry name" value="GNAT_dom"/>
</dbReference>
<dbReference type="InterPro" id="IPR016181">
    <property type="entry name" value="Acyl_CoA_acyltransferase"/>
</dbReference>
<dbReference type="GO" id="GO:0016747">
    <property type="term" value="F:acyltransferase activity, transferring groups other than amino-acyl groups"/>
    <property type="evidence" value="ECO:0007669"/>
    <property type="project" value="InterPro"/>
</dbReference>
<evidence type="ECO:0000259" key="4">
    <source>
        <dbReference type="PROSITE" id="PS51186"/>
    </source>
</evidence>
<evidence type="ECO:0000256" key="3">
    <source>
        <dbReference type="SAM" id="MobiDB-lite"/>
    </source>
</evidence>
<dbReference type="RefSeq" id="WP_158041138.1">
    <property type="nucleotide sequence ID" value="NZ_JACCFV010000001.1"/>
</dbReference>
<keyword evidence="2" id="KW-0012">Acyltransferase</keyword>
<keyword evidence="1 5" id="KW-0808">Transferase</keyword>
<dbReference type="OrthoDB" id="5243635at2"/>
<dbReference type="CDD" id="cd04301">
    <property type="entry name" value="NAT_SF"/>
    <property type="match status" value="1"/>
</dbReference>
<dbReference type="SUPFAM" id="SSF55729">
    <property type="entry name" value="Acyl-CoA N-acyltransferases (Nat)"/>
    <property type="match status" value="1"/>
</dbReference>
<dbReference type="Pfam" id="PF00583">
    <property type="entry name" value="Acetyltransf_1"/>
    <property type="match status" value="1"/>
</dbReference>
<feature type="region of interest" description="Disordered" evidence="3">
    <location>
        <begin position="146"/>
        <end position="186"/>
    </location>
</feature>
<evidence type="ECO:0000256" key="1">
    <source>
        <dbReference type="ARBA" id="ARBA00022679"/>
    </source>
</evidence>
<dbReference type="InterPro" id="IPR050832">
    <property type="entry name" value="Bact_Acetyltransf"/>
</dbReference>
<evidence type="ECO:0000313" key="5">
    <source>
        <dbReference type="EMBL" id="KAB1655365.1"/>
    </source>
</evidence>
<dbReference type="PANTHER" id="PTHR43877:SF1">
    <property type="entry name" value="ACETYLTRANSFERASE"/>
    <property type="match status" value="1"/>
</dbReference>